<dbReference type="RefSeq" id="WP_076170562.1">
    <property type="nucleotide sequence ID" value="NZ_MRTP01000003.1"/>
</dbReference>
<keyword evidence="3" id="KW-1185">Reference proteome</keyword>
<organism evidence="2 3">
    <name type="scientific">Paenibacillus rhizosphaerae</name>
    <dbReference type="NCBI Taxonomy" id="297318"/>
    <lineage>
        <taxon>Bacteria</taxon>
        <taxon>Bacillati</taxon>
        <taxon>Bacillota</taxon>
        <taxon>Bacilli</taxon>
        <taxon>Bacillales</taxon>
        <taxon>Paenibacillaceae</taxon>
        <taxon>Paenibacillus</taxon>
    </lineage>
</organism>
<keyword evidence="1" id="KW-1133">Transmembrane helix</keyword>
<evidence type="ECO:0000313" key="2">
    <source>
        <dbReference type="EMBL" id="OMF54661.1"/>
    </source>
</evidence>
<name>A0A1R1ES82_9BACL</name>
<protein>
    <submittedName>
        <fullName evidence="2">Uncharacterized protein</fullName>
    </submittedName>
</protein>
<comment type="caution">
    <text evidence="2">The sequence shown here is derived from an EMBL/GenBank/DDBJ whole genome shotgun (WGS) entry which is preliminary data.</text>
</comment>
<evidence type="ECO:0000256" key="1">
    <source>
        <dbReference type="SAM" id="Phobius"/>
    </source>
</evidence>
<dbReference type="STRING" id="297318.BK138_16000"/>
<keyword evidence="1" id="KW-0472">Membrane</keyword>
<dbReference type="Proteomes" id="UP000187172">
    <property type="component" value="Unassembled WGS sequence"/>
</dbReference>
<dbReference type="AlphaFoldDB" id="A0A1R1ES82"/>
<keyword evidence="1" id="KW-0812">Transmembrane</keyword>
<proteinExistence type="predicted"/>
<dbReference type="EMBL" id="MRTP01000003">
    <property type="protein sequence ID" value="OMF54661.1"/>
    <property type="molecule type" value="Genomic_DNA"/>
</dbReference>
<reference evidence="2 3" key="1">
    <citation type="submission" date="2016-11" db="EMBL/GenBank/DDBJ databases">
        <title>Paenibacillus species isolates.</title>
        <authorList>
            <person name="Beno S.M."/>
        </authorList>
    </citation>
    <scope>NUCLEOTIDE SEQUENCE [LARGE SCALE GENOMIC DNA]</scope>
    <source>
        <strain evidence="2 3">FSL R5-0378</strain>
    </source>
</reference>
<feature type="transmembrane region" description="Helical" evidence="1">
    <location>
        <begin position="106"/>
        <end position="123"/>
    </location>
</feature>
<gene>
    <name evidence="2" type="ORF">BK138_16000</name>
</gene>
<evidence type="ECO:0000313" key="3">
    <source>
        <dbReference type="Proteomes" id="UP000187172"/>
    </source>
</evidence>
<sequence length="135" mass="14849">MKTHVIGWSEFCKGPVEKSPVIAWDRIRKALLKKETIIKVAGVTLVLLIGMPDVLHAASATGIDVAAEKIYKKLMNIGKWVIVIKGGIDTIQSAVQGDLQSAKKNFLGYLMVYVVLWALPWGLKQVDILFSDMGV</sequence>
<accession>A0A1R1ES82</accession>